<proteinExistence type="predicted"/>
<organism evidence="2">
    <name type="scientific">Rhizophora mucronata</name>
    <name type="common">Asiatic mangrove</name>
    <dbReference type="NCBI Taxonomy" id="61149"/>
    <lineage>
        <taxon>Eukaryota</taxon>
        <taxon>Viridiplantae</taxon>
        <taxon>Streptophyta</taxon>
        <taxon>Embryophyta</taxon>
        <taxon>Tracheophyta</taxon>
        <taxon>Spermatophyta</taxon>
        <taxon>Magnoliopsida</taxon>
        <taxon>eudicotyledons</taxon>
        <taxon>Gunneridae</taxon>
        <taxon>Pentapetalae</taxon>
        <taxon>rosids</taxon>
        <taxon>fabids</taxon>
        <taxon>Malpighiales</taxon>
        <taxon>Rhizophoraceae</taxon>
        <taxon>Rhizophora</taxon>
    </lineage>
</organism>
<dbReference type="AlphaFoldDB" id="A0A2P2ILS7"/>
<name>A0A2P2ILS7_RHIMU</name>
<reference evidence="2" key="1">
    <citation type="submission" date="2018-02" db="EMBL/GenBank/DDBJ databases">
        <title>Rhizophora mucronata_Transcriptome.</title>
        <authorList>
            <person name="Meera S.P."/>
            <person name="Sreeshan A."/>
            <person name="Augustine A."/>
        </authorList>
    </citation>
    <scope>NUCLEOTIDE SEQUENCE</scope>
    <source>
        <tissue evidence="2">Leaf</tissue>
    </source>
</reference>
<protein>
    <submittedName>
        <fullName evidence="2">Uncharacterized protein</fullName>
    </submittedName>
</protein>
<feature type="signal peptide" evidence="1">
    <location>
        <begin position="1"/>
        <end position="29"/>
    </location>
</feature>
<evidence type="ECO:0000256" key="1">
    <source>
        <dbReference type="SAM" id="SignalP"/>
    </source>
</evidence>
<accession>A0A2P2ILS7</accession>
<keyword evidence="1" id="KW-0732">Signal</keyword>
<feature type="chain" id="PRO_5015130183" evidence="1">
    <location>
        <begin position="30"/>
        <end position="95"/>
    </location>
</feature>
<sequence length="95" mass="11405">MPSYFCSFSIDFLFWLLLFEEHLVTIVLSSKRYMWLTSNGPSCYLNRYLHNKVDSFYLNLQVTVTISFFNGDCCITCWCYLYLKEKPILMLDHFL</sequence>
<dbReference type="EMBL" id="GGEC01001709">
    <property type="protein sequence ID" value="MBW82192.1"/>
    <property type="molecule type" value="Transcribed_RNA"/>
</dbReference>
<evidence type="ECO:0000313" key="2">
    <source>
        <dbReference type="EMBL" id="MBW82192.1"/>
    </source>
</evidence>